<evidence type="ECO:0000313" key="4">
    <source>
        <dbReference type="Proteomes" id="UP000006786"/>
    </source>
</evidence>
<feature type="transmembrane region" description="Helical" evidence="1">
    <location>
        <begin position="12"/>
        <end position="34"/>
    </location>
</feature>
<dbReference type="GO" id="GO:0004175">
    <property type="term" value="F:endopeptidase activity"/>
    <property type="evidence" value="ECO:0007669"/>
    <property type="project" value="UniProtKB-ARBA"/>
</dbReference>
<dbReference type="STRING" id="391937.NA2_04221"/>
<evidence type="ECO:0000313" key="3">
    <source>
        <dbReference type="EMBL" id="EKF19966.1"/>
    </source>
</evidence>
<keyword evidence="1" id="KW-0472">Membrane</keyword>
<feature type="transmembrane region" description="Helical" evidence="1">
    <location>
        <begin position="200"/>
        <end position="218"/>
    </location>
</feature>
<feature type="domain" description="CAAX prenyl protease 2/Lysostaphin resistance protein A-like" evidence="2">
    <location>
        <begin position="147"/>
        <end position="233"/>
    </location>
</feature>
<protein>
    <submittedName>
        <fullName evidence="3">Membrane protein</fullName>
    </submittedName>
</protein>
<feature type="transmembrane region" description="Helical" evidence="1">
    <location>
        <begin position="82"/>
        <end position="103"/>
    </location>
</feature>
<dbReference type="GO" id="GO:0080120">
    <property type="term" value="P:CAAX-box protein maturation"/>
    <property type="evidence" value="ECO:0007669"/>
    <property type="project" value="UniProtKB-ARBA"/>
</dbReference>
<dbReference type="AlphaFoldDB" id="K2MCQ1"/>
<dbReference type="PATRIC" id="fig|391937.3.peg.870"/>
<dbReference type="RefSeq" id="WP_008594576.1">
    <property type="nucleotide sequence ID" value="NZ_AMRM01000004.1"/>
</dbReference>
<dbReference type="Pfam" id="PF02517">
    <property type="entry name" value="Rce1-like"/>
    <property type="match status" value="1"/>
</dbReference>
<dbReference type="InterPro" id="IPR003675">
    <property type="entry name" value="Rce1/LyrA-like_dom"/>
</dbReference>
<dbReference type="eggNOG" id="ENOG502ZAUA">
    <property type="taxonomic scope" value="Bacteria"/>
</dbReference>
<gene>
    <name evidence="3" type="ORF">NA2_04221</name>
</gene>
<evidence type="ECO:0000256" key="1">
    <source>
        <dbReference type="SAM" id="Phobius"/>
    </source>
</evidence>
<sequence length="249" mass="26659">MNADNTRAADQGLAGIHILITGAIMFGEFLWFSSSAWLSVETYAVTAYSDTDNFQMLLFQTSRLTLALLYLYYVAGWSIRRLSWGITVYATLLGIPIFLALGLGQDLVAIVLDGLQGAPPNPTEGTAPSPEDVPVATQLVAPATAGGWLLTIGYALLNGVYEELFLVGIVLAVRQDWRVAAMVASVLVRAGFHTYQGLDIAFTMALLGAAMFALYRLIGKLWPLMVAHGIADIVGLSVIGLVYGILGES</sequence>
<dbReference type="Proteomes" id="UP000006786">
    <property type="component" value="Unassembled WGS sequence"/>
</dbReference>
<dbReference type="OrthoDB" id="8160761at2"/>
<keyword evidence="1" id="KW-0812">Transmembrane</keyword>
<keyword evidence="4" id="KW-1185">Reference proteome</keyword>
<proteinExistence type="predicted"/>
<reference evidence="3 4" key="1">
    <citation type="journal article" date="2012" name="J. Bacteriol.">
        <title>Genome Sequence of Nitratireductor pacificus Type Strain pht-3B.</title>
        <authorList>
            <person name="Lai Q."/>
            <person name="Li G."/>
            <person name="Shao Z."/>
        </authorList>
    </citation>
    <scope>NUCLEOTIDE SEQUENCE [LARGE SCALE GENOMIC DNA]</scope>
    <source>
        <strain evidence="4">pht-3B</strain>
    </source>
</reference>
<organism evidence="3 4">
    <name type="scientific">Nitratireductor pacificus pht-3B</name>
    <dbReference type="NCBI Taxonomy" id="391937"/>
    <lineage>
        <taxon>Bacteria</taxon>
        <taxon>Pseudomonadati</taxon>
        <taxon>Pseudomonadota</taxon>
        <taxon>Alphaproteobacteria</taxon>
        <taxon>Hyphomicrobiales</taxon>
        <taxon>Phyllobacteriaceae</taxon>
        <taxon>Nitratireductor</taxon>
    </lineage>
</organism>
<dbReference type="EMBL" id="AMRM01000004">
    <property type="protein sequence ID" value="EKF19966.1"/>
    <property type="molecule type" value="Genomic_DNA"/>
</dbReference>
<feature type="transmembrane region" description="Helical" evidence="1">
    <location>
        <begin position="225"/>
        <end position="246"/>
    </location>
</feature>
<keyword evidence="1" id="KW-1133">Transmembrane helix</keyword>
<feature type="transmembrane region" description="Helical" evidence="1">
    <location>
        <begin position="54"/>
        <end position="75"/>
    </location>
</feature>
<name>K2MCQ1_9HYPH</name>
<evidence type="ECO:0000259" key="2">
    <source>
        <dbReference type="Pfam" id="PF02517"/>
    </source>
</evidence>
<comment type="caution">
    <text evidence="3">The sequence shown here is derived from an EMBL/GenBank/DDBJ whole genome shotgun (WGS) entry which is preliminary data.</text>
</comment>
<accession>K2MCQ1</accession>